<dbReference type="PROSITE" id="PS50191">
    <property type="entry name" value="CRAL_TRIO"/>
    <property type="match status" value="1"/>
</dbReference>
<keyword evidence="1" id="KW-0812">Transmembrane</keyword>
<gene>
    <name evidence="3" type="ORF">TL16_g03009</name>
</gene>
<dbReference type="Pfam" id="PF00650">
    <property type="entry name" value="CRAL_TRIO"/>
    <property type="match status" value="1"/>
</dbReference>
<evidence type="ECO:0000256" key="1">
    <source>
        <dbReference type="SAM" id="Phobius"/>
    </source>
</evidence>
<dbReference type="SUPFAM" id="SSF52087">
    <property type="entry name" value="CRAL/TRIO domain"/>
    <property type="match status" value="1"/>
</dbReference>
<dbReference type="AlphaFoldDB" id="A0A9W7A2M9"/>
<feature type="transmembrane region" description="Helical" evidence="1">
    <location>
        <begin position="462"/>
        <end position="482"/>
    </location>
</feature>
<dbReference type="Proteomes" id="UP001162640">
    <property type="component" value="Unassembled WGS sequence"/>
</dbReference>
<feature type="domain" description="CRAL-TRIO" evidence="2">
    <location>
        <begin position="366"/>
        <end position="521"/>
    </location>
</feature>
<evidence type="ECO:0000259" key="2">
    <source>
        <dbReference type="PROSITE" id="PS50191"/>
    </source>
</evidence>
<reference evidence="4" key="1">
    <citation type="journal article" date="2023" name="Commun. Biol.">
        <title>Genome analysis of Parmales, the sister group of diatoms, reveals the evolutionary specialization of diatoms from phago-mixotrophs to photoautotrophs.</title>
        <authorList>
            <person name="Ban H."/>
            <person name="Sato S."/>
            <person name="Yoshikawa S."/>
            <person name="Yamada K."/>
            <person name="Nakamura Y."/>
            <person name="Ichinomiya M."/>
            <person name="Sato N."/>
            <person name="Blanc-Mathieu R."/>
            <person name="Endo H."/>
            <person name="Kuwata A."/>
            <person name="Ogata H."/>
        </authorList>
    </citation>
    <scope>NUCLEOTIDE SEQUENCE [LARGE SCALE GENOMIC DNA]</scope>
</reference>
<comment type="caution">
    <text evidence="3">The sequence shown here is derived from an EMBL/GenBank/DDBJ whole genome shotgun (WGS) entry which is preliminary data.</text>
</comment>
<sequence>MSEEKCAHLASTPIDSETLDFLMNPSPDKAVVSDPLAPALTASPFIGAKLEYADDKFSFSDRHRTFQMKKIKFILQNWNTSTPPVIKVSIVCTNDANALRRTSGSTRASVEVKLGKGAEWTPAEDEGGFAMERSSSVGKGVWTWSPYFQFTHQSFFASSKKPSVGALILNFSVEGKLYLSTMPVTVVRSNTVSDTNNGGANSVAIGSLSDTELGQLVRKRCGTKASVGDLLKQLPEQKNKRGKVDLDEAGGDVSNSNSNVFSSVFEEPATTLREPVDPSARAHTLTAEEVRWCQDLKIALDFAGIAPPNGDDYMIAQFAIIAKGKTDKAVQRIENYNRIIVGGFGYNTAEAENSEAFGFLNRQFPGLYGPCYQAAGQPVTMWSESKKYIPGNIDWNDDTWKSFVHDFILFLDACNCDLEEARTGMVCIQGLKGVGWKNFSAEIEKRATCLYENNYPAKFKRFYIIDAGIITNAILGICRLFVSKKIMDRMVTTSLADLFNVYGFNQSTLPPLFGGAHIEDYEAWSSGRLARRAESIRLVKIPER</sequence>
<protein>
    <recommendedName>
        <fullName evidence="2">CRAL-TRIO domain-containing protein</fullName>
    </recommendedName>
</protein>
<proteinExistence type="predicted"/>
<accession>A0A9W7A2M9</accession>
<dbReference type="InterPro" id="IPR001251">
    <property type="entry name" value="CRAL-TRIO_dom"/>
</dbReference>
<keyword evidence="1" id="KW-1133">Transmembrane helix</keyword>
<evidence type="ECO:0000313" key="4">
    <source>
        <dbReference type="Proteomes" id="UP001162640"/>
    </source>
</evidence>
<dbReference type="InterPro" id="IPR036865">
    <property type="entry name" value="CRAL-TRIO_dom_sf"/>
</dbReference>
<organism evidence="3 4">
    <name type="scientific">Triparma laevis f. inornata</name>
    <dbReference type="NCBI Taxonomy" id="1714386"/>
    <lineage>
        <taxon>Eukaryota</taxon>
        <taxon>Sar</taxon>
        <taxon>Stramenopiles</taxon>
        <taxon>Ochrophyta</taxon>
        <taxon>Bolidophyceae</taxon>
        <taxon>Parmales</taxon>
        <taxon>Triparmaceae</taxon>
        <taxon>Triparma</taxon>
    </lineage>
</organism>
<name>A0A9W7A2M9_9STRA</name>
<dbReference type="Gene3D" id="3.40.525.10">
    <property type="entry name" value="CRAL-TRIO lipid binding domain"/>
    <property type="match status" value="1"/>
</dbReference>
<evidence type="ECO:0000313" key="3">
    <source>
        <dbReference type="EMBL" id="GMH60250.1"/>
    </source>
</evidence>
<dbReference type="EMBL" id="BLQM01000077">
    <property type="protein sequence ID" value="GMH60250.1"/>
    <property type="molecule type" value="Genomic_DNA"/>
</dbReference>
<dbReference type="CDD" id="cd00170">
    <property type="entry name" value="SEC14"/>
    <property type="match status" value="1"/>
</dbReference>
<keyword evidence="1" id="KW-0472">Membrane</keyword>